<keyword evidence="4" id="KW-1185">Reference proteome</keyword>
<name>A0A501QF69_9FLAO</name>
<dbReference type="PANTHER" id="PTHR34047">
    <property type="entry name" value="NUCLEAR INTRON MATURASE 1, MITOCHONDRIAL-RELATED"/>
    <property type="match status" value="1"/>
</dbReference>
<comment type="similarity">
    <text evidence="1">Belongs to the bacterial reverse transcriptase family.</text>
</comment>
<reference evidence="3 4" key="2">
    <citation type="submission" date="2019-06" db="EMBL/GenBank/DDBJ databases">
        <authorList>
            <person name="Seo Y."/>
        </authorList>
    </citation>
    <scope>NUCLEOTIDE SEQUENCE [LARGE SCALE GENOMIC DNA]</scope>
    <source>
        <strain evidence="3 4">MaA-Y11</strain>
    </source>
</reference>
<reference evidence="3 4" key="1">
    <citation type="submission" date="2019-06" db="EMBL/GenBank/DDBJ databases">
        <title>Flavobacterium sp. MaA-Y11 from geoumgang.</title>
        <authorList>
            <person name="Jeong S."/>
        </authorList>
    </citation>
    <scope>NUCLEOTIDE SEQUENCE [LARGE SCALE GENOMIC DNA]</scope>
    <source>
        <strain evidence="3 4">MaA-Y11</strain>
    </source>
</reference>
<sequence length="514" mass="60887">MENSKDWFRLKKYPHIGLPLKLKHKAWVENYVTNPDLVKKHSFYPFIHRKLSVRKFRQKKLEDGTKTKERFESYKEREVFYANHLDSNIYSYYSSLLGELYEKKLDYFGIADCVTAYRSIRLNEKSESRNKCNIDFANDVFSYIKSNKRRNLVAITFDITSFFDNLNHLKLKKAWCSILQTQKLPDDHYAVFKNLTKFSYVEIDDLYNEFKDEIIVNTKTGISKIKVSQLGLLKEKNAVAFCELKDFNSRIRKKKLVKNNKFSDKENFRKGTQRTKGIPQGSPISATLANIYLLQFDAKINSKIIDLGGIYRRYSDDMIVIIDENHKDEIYQYFLDEILKENLLIQPSKTQIFYFKEFNGVYGCKELNQITDVLTSNTKFEYLGFSFNGSDVYLKSSGLSKFYRKMKRSIRRGGFYAKYGSNNVPHLFKNRLYKKFTHLGSQRKKIFKPDPHNPNKFLKTGEYDWGNFLSYANLAERIFKSKKIKNQVKGHWKKFDMLLKSKEKEITKFHHNSK</sequence>
<dbReference type="InterPro" id="IPR000477">
    <property type="entry name" value="RT_dom"/>
</dbReference>
<dbReference type="AlphaFoldDB" id="A0A501QF69"/>
<dbReference type="InterPro" id="IPR051083">
    <property type="entry name" value="GrpII_Intron_Splice-Mob/Def"/>
</dbReference>
<comment type="caution">
    <text evidence="3">The sequence shown here is derived from an EMBL/GenBank/DDBJ whole genome shotgun (WGS) entry which is preliminary data.</text>
</comment>
<accession>A0A501QF69</accession>
<protein>
    <submittedName>
        <fullName evidence="3">RNA-dependent DNA polymerase</fullName>
    </submittedName>
</protein>
<feature type="domain" description="Reverse transcriptase" evidence="2">
    <location>
        <begin position="1"/>
        <end position="387"/>
    </location>
</feature>
<dbReference type="OrthoDB" id="9780724at2"/>
<dbReference type="Pfam" id="PF00078">
    <property type="entry name" value="RVT_1"/>
    <property type="match status" value="1"/>
</dbReference>
<proteinExistence type="inferred from homology"/>
<dbReference type="PANTHER" id="PTHR34047:SF8">
    <property type="entry name" value="PROTEIN YKFC"/>
    <property type="match status" value="1"/>
</dbReference>
<evidence type="ECO:0000313" key="3">
    <source>
        <dbReference type="EMBL" id="TPD71118.1"/>
    </source>
</evidence>
<dbReference type="EMBL" id="VFJE01000051">
    <property type="protein sequence ID" value="TPD71118.1"/>
    <property type="molecule type" value="Genomic_DNA"/>
</dbReference>
<evidence type="ECO:0000313" key="4">
    <source>
        <dbReference type="Proteomes" id="UP000319175"/>
    </source>
</evidence>
<organism evidence="3 4">
    <name type="scientific">Flavobacterium microcysteis</name>
    <dbReference type="NCBI Taxonomy" id="2596891"/>
    <lineage>
        <taxon>Bacteria</taxon>
        <taxon>Pseudomonadati</taxon>
        <taxon>Bacteroidota</taxon>
        <taxon>Flavobacteriia</taxon>
        <taxon>Flavobacteriales</taxon>
        <taxon>Flavobacteriaceae</taxon>
        <taxon>Flavobacterium</taxon>
    </lineage>
</organism>
<dbReference type="Proteomes" id="UP000319175">
    <property type="component" value="Unassembled WGS sequence"/>
</dbReference>
<gene>
    <name evidence="3" type="ORF">FJA49_04250</name>
</gene>
<dbReference type="RefSeq" id="WP_139999201.1">
    <property type="nucleotide sequence ID" value="NZ_VFJE01000051.1"/>
</dbReference>
<dbReference type="InterPro" id="IPR043502">
    <property type="entry name" value="DNA/RNA_pol_sf"/>
</dbReference>
<evidence type="ECO:0000259" key="2">
    <source>
        <dbReference type="PROSITE" id="PS50878"/>
    </source>
</evidence>
<dbReference type="PROSITE" id="PS50878">
    <property type="entry name" value="RT_POL"/>
    <property type="match status" value="1"/>
</dbReference>
<dbReference type="SUPFAM" id="SSF56672">
    <property type="entry name" value="DNA/RNA polymerases"/>
    <property type="match status" value="1"/>
</dbReference>
<evidence type="ECO:0000256" key="1">
    <source>
        <dbReference type="ARBA" id="ARBA00034120"/>
    </source>
</evidence>